<protein>
    <submittedName>
        <fullName evidence="1">(Mediterranean fruit fly) hypothetical protein</fullName>
    </submittedName>
</protein>
<reference evidence="1" key="1">
    <citation type="submission" date="2020-11" db="EMBL/GenBank/DDBJ databases">
        <authorList>
            <person name="Whitehead M."/>
        </authorList>
    </citation>
    <scope>NUCLEOTIDE SEQUENCE</scope>
    <source>
        <strain evidence="1">EGII</strain>
    </source>
</reference>
<evidence type="ECO:0000313" key="2">
    <source>
        <dbReference type="Proteomes" id="UP000606786"/>
    </source>
</evidence>
<organism evidence="1 2">
    <name type="scientific">Ceratitis capitata</name>
    <name type="common">Mediterranean fruit fly</name>
    <name type="synonym">Tephritis capitata</name>
    <dbReference type="NCBI Taxonomy" id="7213"/>
    <lineage>
        <taxon>Eukaryota</taxon>
        <taxon>Metazoa</taxon>
        <taxon>Ecdysozoa</taxon>
        <taxon>Arthropoda</taxon>
        <taxon>Hexapoda</taxon>
        <taxon>Insecta</taxon>
        <taxon>Pterygota</taxon>
        <taxon>Neoptera</taxon>
        <taxon>Endopterygota</taxon>
        <taxon>Diptera</taxon>
        <taxon>Brachycera</taxon>
        <taxon>Muscomorpha</taxon>
        <taxon>Tephritoidea</taxon>
        <taxon>Tephritidae</taxon>
        <taxon>Ceratitis</taxon>
        <taxon>Ceratitis</taxon>
    </lineage>
</organism>
<keyword evidence="2" id="KW-1185">Reference proteome</keyword>
<evidence type="ECO:0000313" key="1">
    <source>
        <dbReference type="EMBL" id="CAD7003498.1"/>
    </source>
</evidence>
<dbReference type="AlphaFoldDB" id="A0A811UYV8"/>
<sequence length="69" mass="7493">MGGLYLEDSKPSQLQVNLLVPGPSQYGTVTLLGHGVCRTKIEGSEQKHRKEGCKVTITKAPKASRNISR</sequence>
<dbReference type="Proteomes" id="UP000606786">
    <property type="component" value="Unassembled WGS sequence"/>
</dbReference>
<dbReference type="EMBL" id="CAJHJT010000034">
    <property type="protein sequence ID" value="CAD7003498.1"/>
    <property type="molecule type" value="Genomic_DNA"/>
</dbReference>
<proteinExistence type="predicted"/>
<accession>A0A811UYV8</accession>
<comment type="caution">
    <text evidence="1">The sequence shown here is derived from an EMBL/GenBank/DDBJ whole genome shotgun (WGS) entry which is preliminary data.</text>
</comment>
<gene>
    <name evidence="1" type="ORF">CCAP1982_LOCUS11948</name>
</gene>
<name>A0A811UYV8_CERCA</name>